<feature type="region of interest" description="Disordered" evidence="1">
    <location>
        <begin position="1"/>
        <end position="91"/>
    </location>
</feature>
<dbReference type="EMBL" id="LR796737">
    <property type="protein sequence ID" value="CAB4162803.1"/>
    <property type="molecule type" value="Genomic_DNA"/>
</dbReference>
<feature type="compositionally biased region" description="Low complexity" evidence="1">
    <location>
        <begin position="128"/>
        <end position="140"/>
    </location>
</feature>
<reference evidence="3" key="1">
    <citation type="submission" date="2020-04" db="EMBL/GenBank/DDBJ databases">
        <authorList>
            <person name="Chiriac C."/>
            <person name="Salcher M."/>
            <person name="Ghai R."/>
            <person name="Kavagutti S V."/>
        </authorList>
    </citation>
    <scope>NUCLEOTIDE SEQUENCE</scope>
</reference>
<feature type="compositionally biased region" description="Polar residues" evidence="1">
    <location>
        <begin position="1"/>
        <end position="10"/>
    </location>
</feature>
<evidence type="ECO:0000313" key="2">
    <source>
        <dbReference type="EMBL" id="CAB4143360.1"/>
    </source>
</evidence>
<evidence type="ECO:0000256" key="1">
    <source>
        <dbReference type="SAM" id="MobiDB-lite"/>
    </source>
</evidence>
<gene>
    <name evidence="2" type="ORF">UFOVP436_124</name>
    <name evidence="3" type="ORF">UFOVP784_124</name>
</gene>
<protein>
    <submittedName>
        <fullName evidence="3">Uncharacterized protein</fullName>
    </submittedName>
</protein>
<name>A0A6J5NUY0_9CAUD</name>
<feature type="compositionally biased region" description="Basic and acidic residues" evidence="1">
    <location>
        <begin position="11"/>
        <end position="24"/>
    </location>
</feature>
<feature type="compositionally biased region" description="Polar residues" evidence="1">
    <location>
        <begin position="71"/>
        <end position="81"/>
    </location>
</feature>
<accession>A0A6J5NUY0</accession>
<dbReference type="EMBL" id="LR796418">
    <property type="protein sequence ID" value="CAB4143360.1"/>
    <property type="molecule type" value="Genomic_DNA"/>
</dbReference>
<evidence type="ECO:0000313" key="3">
    <source>
        <dbReference type="EMBL" id="CAB4162803.1"/>
    </source>
</evidence>
<proteinExistence type="predicted"/>
<sequence length="152" mass="16393">MILGADSQNKNLKEAASKRIDTSPRTKTSNAFAARIASNKNDSSARNNVTVDSRSVLSGMKPDPIKGSMEGYSNSKTTILQGNGDGYDNPNFQKARYNKSQIGAIAASQNMDSKLSSSVKKSGIITNHSSKFSENSSASKLSEHIRTDDLFR</sequence>
<feature type="compositionally biased region" description="Basic and acidic residues" evidence="1">
    <location>
        <begin position="141"/>
        <end position="152"/>
    </location>
</feature>
<feature type="region of interest" description="Disordered" evidence="1">
    <location>
        <begin position="128"/>
        <end position="152"/>
    </location>
</feature>
<organism evidence="3">
    <name type="scientific">uncultured Caudovirales phage</name>
    <dbReference type="NCBI Taxonomy" id="2100421"/>
    <lineage>
        <taxon>Viruses</taxon>
        <taxon>Duplodnaviria</taxon>
        <taxon>Heunggongvirae</taxon>
        <taxon>Uroviricota</taxon>
        <taxon>Caudoviricetes</taxon>
        <taxon>Peduoviridae</taxon>
        <taxon>Maltschvirus</taxon>
        <taxon>Maltschvirus maltsch</taxon>
    </lineage>
</organism>
<feature type="compositionally biased region" description="Polar residues" evidence="1">
    <location>
        <begin position="38"/>
        <end position="56"/>
    </location>
</feature>